<organism evidence="3 4">
    <name type="scientific">Phlebiopsis gigantea (strain 11061_1 CR5-6)</name>
    <name type="common">White-rot fungus</name>
    <name type="synonym">Peniophora gigantea</name>
    <dbReference type="NCBI Taxonomy" id="745531"/>
    <lineage>
        <taxon>Eukaryota</taxon>
        <taxon>Fungi</taxon>
        <taxon>Dikarya</taxon>
        <taxon>Basidiomycota</taxon>
        <taxon>Agaricomycotina</taxon>
        <taxon>Agaricomycetes</taxon>
        <taxon>Polyporales</taxon>
        <taxon>Phanerochaetaceae</taxon>
        <taxon>Phlebiopsis</taxon>
    </lineage>
</organism>
<dbReference type="AlphaFoldDB" id="A0A0C3RQL1"/>
<dbReference type="HOGENOM" id="CLU_062049_0_0_1"/>
<protein>
    <recommendedName>
        <fullName evidence="5">EF-hand domain-containing protein</fullName>
    </recommendedName>
</protein>
<dbReference type="EMBL" id="KN840698">
    <property type="protein sequence ID" value="KIP02146.1"/>
    <property type="molecule type" value="Genomic_DNA"/>
</dbReference>
<keyword evidence="2" id="KW-1133">Transmembrane helix</keyword>
<dbReference type="PANTHER" id="PTHR31495">
    <property type="entry name" value="PEROXYGENASE 3-RELATED"/>
    <property type="match status" value="1"/>
</dbReference>
<dbReference type="OrthoDB" id="640742at2759"/>
<dbReference type="InterPro" id="IPR007736">
    <property type="entry name" value="Caleosin-related"/>
</dbReference>
<keyword evidence="2" id="KW-0812">Transmembrane</keyword>
<evidence type="ECO:0008006" key="5">
    <source>
        <dbReference type="Google" id="ProtNLM"/>
    </source>
</evidence>
<dbReference type="PANTHER" id="PTHR31495:SF0">
    <property type="entry name" value="BINDING PROTEIN CALEOSIN, PUTATIVE (AFU_ORTHOLOGUE AFUA_5G13750)-RELATED"/>
    <property type="match status" value="1"/>
</dbReference>
<evidence type="ECO:0000256" key="1">
    <source>
        <dbReference type="ARBA" id="ARBA00006765"/>
    </source>
</evidence>
<dbReference type="Proteomes" id="UP000053257">
    <property type="component" value="Unassembled WGS sequence"/>
</dbReference>
<name>A0A0C3RQL1_PHLG1</name>
<comment type="similarity">
    <text evidence="1">Belongs to the caleosin family.</text>
</comment>
<evidence type="ECO:0000256" key="2">
    <source>
        <dbReference type="SAM" id="Phobius"/>
    </source>
</evidence>
<proteinExistence type="inferred from homology"/>
<keyword evidence="4" id="KW-1185">Reference proteome</keyword>
<keyword evidence="2" id="KW-0472">Membrane</keyword>
<feature type="transmembrane region" description="Helical" evidence="2">
    <location>
        <begin position="94"/>
        <end position="117"/>
    </location>
</feature>
<accession>A0A0C3RQL1</accession>
<dbReference type="GO" id="GO:0004497">
    <property type="term" value="F:monooxygenase activity"/>
    <property type="evidence" value="ECO:0007669"/>
    <property type="project" value="TreeGrafter"/>
</dbReference>
<gene>
    <name evidence="3" type="ORF">PHLGIDRAFT_112359</name>
</gene>
<evidence type="ECO:0000313" key="3">
    <source>
        <dbReference type="EMBL" id="KIP02146.1"/>
    </source>
</evidence>
<dbReference type="GO" id="GO:0005509">
    <property type="term" value="F:calcium ion binding"/>
    <property type="evidence" value="ECO:0007669"/>
    <property type="project" value="TreeGrafter"/>
</dbReference>
<dbReference type="STRING" id="745531.A0A0C3RQL1"/>
<reference evidence="3 4" key="1">
    <citation type="journal article" date="2014" name="PLoS Genet.">
        <title>Analysis of the Phlebiopsis gigantea genome, transcriptome and secretome provides insight into its pioneer colonization strategies of wood.</title>
        <authorList>
            <person name="Hori C."/>
            <person name="Ishida T."/>
            <person name="Igarashi K."/>
            <person name="Samejima M."/>
            <person name="Suzuki H."/>
            <person name="Master E."/>
            <person name="Ferreira P."/>
            <person name="Ruiz-Duenas F.J."/>
            <person name="Held B."/>
            <person name="Canessa P."/>
            <person name="Larrondo L.F."/>
            <person name="Schmoll M."/>
            <person name="Druzhinina I.S."/>
            <person name="Kubicek C.P."/>
            <person name="Gaskell J.A."/>
            <person name="Kersten P."/>
            <person name="St John F."/>
            <person name="Glasner J."/>
            <person name="Sabat G."/>
            <person name="Splinter BonDurant S."/>
            <person name="Syed K."/>
            <person name="Yadav J."/>
            <person name="Mgbeahuruike A.C."/>
            <person name="Kovalchuk A."/>
            <person name="Asiegbu F.O."/>
            <person name="Lackner G."/>
            <person name="Hoffmeister D."/>
            <person name="Rencoret J."/>
            <person name="Gutierrez A."/>
            <person name="Sun H."/>
            <person name="Lindquist E."/>
            <person name="Barry K."/>
            <person name="Riley R."/>
            <person name="Grigoriev I.V."/>
            <person name="Henrissat B."/>
            <person name="Kues U."/>
            <person name="Berka R.M."/>
            <person name="Martinez A.T."/>
            <person name="Covert S.F."/>
            <person name="Blanchette R.A."/>
            <person name="Cullen D."/>
        </authorList>
    </citation>
    <scope>NUCLEOTIDE SEQUENCE [LARGE SCALE GENOMIC DNA]</scope>
    <source>
        <strain evidence="3 4">11061_1 CR5-6</strain>
    </source>
</reference>
<dbReference type="Pfam" id="PF05042">
    <property type="entry name" value="Caleosin"/>
    <property type="match status" value="1"/>
</dbReference>
<evidence type="ECO:0000313" key="4">
    <source>
        <dbReference type="Proteomes" id="UP000053257"/>
    </source>
</evidence>
<sequence>MSSSKKDLIVTAIPSVPVTVQRPPFKDWHNVKDAGVPRADIAITEASPNGAQEPKGYTDAHRRQSVLQQHCDFFDLNGDGVVTPWETFIGFRLLSWPLLLALFATVVIHSGFSYVTLPPGRWLPDPLFRIHLAQINSGKHGSDSGTYDHEGRFRAQQFADFFNKYGERLDTVDGAGDFGMTYSQALKGVKAQRCVMDLFGIFAATFEWTATYITIWPEDGIMRLEDVRGIFDGSYFYKTAGARRAAYLSPKKSL</sequence>